<feature type="compositionally biased region" description="Basic and acidic residues" evidence="1">
    <location>
        <begin position="96"/>
        <end position="109"/>
    </location>
</feature>
<name>A0A388LFR2_CHABU</name>
<feature type="region of interest" description="Disordered" evidence="1">
    <location>
        <begin position="96"/>
        <end position="275"/>
    </location>
</feature>
<evidence type="ECO:0000313" key="3">
    <source>
        <dbReference type="Proteomes" id="UP000265515"/>
    </source>
</evidence>
<feature type="compositionally biased region" description="Acidic residues" evidence="1">
    <location>
        <begin position="195"/>
        <end position="212"/>
    </location>
</feature>
<dbReference type="Gramene" id="GBG81160">
    <property type="protein sequence ID" value="GBG81160"/>
    <property type="gene ID" value="CBR_g31836"/>
</dbReference>
<keyword evidence="3" id="KW-1185">Reference proteome</keyword>
<feature type="compositionally biased region" description="Basic and acidic residues" evidence="1">
    <location>
        <begin position="175"/>
        <end position="194"/>
    </location>
</feature>
<comment type="caution">
    <text evidence="2">The sequence shown here is derived from an EMBL/GenBank/DDBJ whole genome shotgun (WGS) entry which is preliminary data.</text>
</comment>
<feature type="region of interest" description="Disordered" evidence="1">
    <location>
        <begin position="456"/>
        <end position="492"/>
    </location>
</feature>
<dbReference type="AlphaFoldDB" id="A0A388LFR2"/>
<protein>
    <submittedName>
        <fullName evidence="2">Uncharacterized protein</fullName>
    </submittedName>
</protein>
<proteinExistence type="predicted"/>
<sequence>MYTEEEKKQINSLMDACFSDGIVPSGLNIASGLNIGVPTLTDDLARFDLSEEFSEYNVQWLKKHAVTILFLNDVAVLSNRLKKQLTDECCPVKAEVEHDPSNEEVKKITPSEPPSLGFMPMEERPPLTGFRRFFPQGDKHKRNRNWNQQARRGNEGTTSSADSRTTGGSRRRGGKGNEAKEGQKGTREKGRREPSEEDMKEELEEDEEEDGESTSKLANRAADLLARGKKNKKGKSQEGRNARKWVLRTVGDGDGSEEEGMESEKSSGAGKMDGHHGLLDAGPVITLGVEDQNIPKLLVPLILANAKEGIIIMSCLLSDGTMELPTMEADETLTESEVISKVKRLVPACLNLRIIPSLRVGVDIAQDLTGRRVRLYYVFLDARMTNQIKQQLESLDKGWFPLSCLKSPLNEGLDSITFKIWFTARTIAKWLFHSGQRQVMFDRSLVDTLRMSWEETGGSETEGIRRRKKGEKEAKDDGRIQSIHGGAVGNAS</sequence>
<dbReference type="Proteomes" id="UP000265515">
    <property type="component" value="Unassembled WGS sequence"/>
</dbReference>
<gene>
    <name evidence="2" type="ORF">CBR_g31836</name>
</gene>
<dbReference type="EMBL" id="BFEA01000366">
    <property type="protein sequence ID" value="GBG81160.1"/>
    <property type="molecule type" value="Genomic_DNA"/>
</dbReference>
<reference evidence="2 3" key="1">
    <citation type="journal article" date="2018" name="Cell">
        <title>The Chara Genome: Secondary Complexity and Implications for Plant Terrestrialization.</title>
        <authorList>
            <person name="Nishiyama T."/>
            <person name="Sakayama H."/>
            <person name="Vries J.D."/>
            <person name="Buschmann H."/>
            <person name="Saint-Marcoux D."/>
            <person name="Ullrich K.K."/>
            <person name="Haas F.B."/>
            <person name="Vanderstraeten L."/>
            <person name="Becker D."/>
            <person name="Lang D."/>
            <person name="Vosolsobe S."/>
            <person name="Rombauts S."/>
            <person name="Wilhelmsson P.K.I."/>
            <person name="Janitza P."/>
            <person name="Kern R."/>
            <person name="Heyl A."/>
            <person name="Rumpler F."/>
            <person name="Villalobos L.I.A.C."/>
            <person name="Clay J.M."/>
            <person name="Skokan R."/>
            <person name="Toyoda A."/>
            <person name="Suzuki Y."/>
            <person name="Kagoshima H."/>
            <person name="Schijlen E."/>
            <person name="Tajeshwar N."/>
            <person name="Catarino B."/>
            <person name="Hetherington A.J."/>
            <person name="Saltykova A."/>
            <person name="Bonnot C."/>
            <person name="Breuninger H."/>
            <person name="Symeonidi A."/>
            <person name="Radhakrishnan G.V."/>
            <person name="Van Nieuwerburgh F."/>
            <person name="Deforce D."/>
            <person name="Chang C."/>
            <person name="Karol K.G."/>
            <person name="Hedrich R."/>
            <person name="Ulvskov P."/>
            <person name="Glockner G."/>
            <person name="Delwiche C.F."/>
            <person name="Petrasek J."/>
            <person name="Van de Peer Y."/>
            <person name="Friml J."/>
            <person name="Beilby M."/>
            <person name="Dolan L."/>
            <person name="Kohara Y."/>
            <person name="Sugano S."/>
            <person name="Fujiyama A."/>
            <person name="Delaux P.-M."/>
            <person name="Quint M."/>
            <person name="TheiBen G."/>
            <person name="Hagemann M."/>
            <person name="Harholt J."/>
            <person name="Dunand C."/>
            <person name="Zachgo S."/>
            <person name="Langdale J."/>
            <person name="Maumus F."/>
            <person name="Straeten D.V.D."/>
            <person name="Gould S.B."/>
            <person name="Rensing S.A."/>
        </authorList>
    </citation>
    <scope>NUCLEOTIDE SEQUENCE [LARGE SCALE GENOMIC DNA]</scope>
    <source>
        <strain evidence="2 3">S276</strain>
    </source>
</reference>
<feature type="compositionally biased region" description="Basic and acidic residues" evidence="1">
    <location>
        <begin position="470"/>
        <end position="479"/>
    </location>
</feature>
<evidence type="ECO:0000313" key="2">
    <source>
        <dbReference type="EMBL" id="GBG81160.1"/>
    </source>
</evidence>
<accession>A0A388LFR2</accession>
<organism evidence="2 3">
    <name type="scientific">Chara braunii</name>
    <name type="common">Braun's stonewort</name>
    <dbReference type="NCBI Taxonomy" id="69332"/>
    <lineage>
        <taxon>Eukaryota</taxon>
        <taxon>Viridiplantae</taxon>
        <taxon>Streptophyta</taxon>
        <taxon>Charophyceae</taxon>
        <taxon>Charales</taxon>
        <taxon>Characeae</taxon>
        <taxon>Chara</taxon>
    </lineage>
</organism>
<feature type="compositionally biased region" description="Low complexity" evidence="1">
    <location>
        <begin position="156"/>
        <end position="168"/>
    </location>
</feature>
<evidence type="ECO:0000256" key="1">
    <source>
        <dbReference type="SAM" id="MobiDB-lite"/>
    </source>
</evidence>